<dbReference type="InterPro" id="IPR000953">
    <property type="entry name" value="Chromo/chromo_shadow_dom"/>
</dbReference>
<dbReference type="GeneID" id="20080959"/>
<feature type="domain" description="Chromo" evidence="1">
    <location>
        <begin position="67"/>
        <end position="133"/>
    </location>
</feature>
<dbReference type="EMBL" id="KI913957">
    <property type="protein sequence ID" value="ETW04761.1"/>
    <property type="molecule type" value="Genomic_DNA"/>
</dbReference>
<dbReference type="InterPro" id="IPR016197">
    <property type="entry name" value="Chromo-like_dom_sf"/>
</dbReference>
<reference evidence="2" key="1">
    <citation type="submission" date="2013-12" db="EMBL/GenBank/DDBJ databases">
        <title>The Genome Sequence of Aphanomyces invadans NJM9701.</title>
        <authorList>
            <consortium name="The Broad Institute Genomics Platform"/>
            <person name="Russ C."/>
            <person name="Tyler B."/>
            <person name="van West P."/>
            <person name="Dieguez-Uribeondo J."/>
            <person name="Young S.K."/>
            <person name="Zeng Q."/>
            <person name="Gargeya S."/>
            <person name="Fitzgerald M."/>
            <person name="Abouelleil A."/>
            <person name="Alvarado L."/>
            <person name="Chapman S.B."/>
            <person name="Gainer-Dewar J."/>
            <person name="Goldberg J."/>
            <person name="Griggs A."/>
            <person name="Gujja S."/>
            <person name="Hansen M."/>
            <person name="Howarth C."/>
            <person name="Imamovic A."/>
            <person name="Ireland A."/>
            <person name="Larimer J."/>
            <person name="McCowan C."/>
            <person name="Murphy C."/>
            <person name="Pearson M."/>
            <person name="Poon T.W."/>
            <person name="Priest M."/>
            <person name="Roberts A."/>
            <person name="Saif S."/>
            <person name="Shea T."/>
            <person name="Sykes S."/>
            <person name="Wortman J."/>
            <person name="Nusbaum C."/>
            <person name="Birren B."/>
        </authorList>
    </citation>
    <scope>NUCLEOTIDE SEQUENCE [LARGE SCALE GENOMIC DNA]</scope>
    <source>
        <strain evidence="2">NJM9701</strain>
    </source>
</reference>
<evidence type="ECO:0000313" key="2">
    <source>
        <dbReference type="EMBL" id="ETW04761.1"/>
    </source>
</evidence>
<dbReference type="AlphaFoldDB" id="A0A024UEC6"/>
<dbReference type="RefSeq" id="XP_008866199.1">
    <property type="nucleotide sequence ID" value="XM_008867977.1"/>
</dbReference>
<name>A0A024UEC6_9STRA</name>
<sequence length="189" mass="21709">MLILLREYKLAQEEWEYLLPVLLVRWIGPYRVKEVGEYSVFLEHLITHEVREAHTSPVEMYAESNFEVTEEILDQASEQGMVLKVQSIAGHKFVQDVTDFMLKVLWRGFEAIEASWEPLKKLMEECPAVVMKYVEGVNNADLAKAIKQASKREALEDAKAGPVCQDMAWGGGCCVQWRQPYPAAYRWGL</sequence>
<accession>A0A024UEC6</accession>
<protein>
    <recommendedName>
        <fullName evidence="1">Chromo domain-containing protein</fullName>
    </recommendedName>
</protein>
<dbReference type="Gene3D" id="2.40.50.40">
    <property type="match status" value="1"/>
</dbReference>
<dbReference type="SUPFAM" id="SSF54160">
    <property type="entry name" value="Chromo domain-like"/>
    <property type="match status" value="1"/>
</dbReference>
<evidence type="ECO:0000259" key="1">
    <source>
        <dbReference type="PROSITE" id="PS50013"/>
    </source>
</evidence>
<proteinExistence type="predicted"/>
<organism evidence="2">
    <name type="scientific">Aphanomyces invadans</name>
    <dbReference type="NCBI Taxonomy" id="157072"/>
    <lineage>
        <taxon>Eukaryota</taxon>
        <taxon>Sar</taxon>
        <taxon>Stramenopiles</taxon>
        <taxon>Oomycota</taxon>
        <taxon>Saprolegniomycetes</taxon>
        <taxon>Saprolegniales</taxon>
        <taxon>Verrucalvaceae</taxon>
        <taxon>Aphanomyces</taxon>
    </lineage>
</organism>
<dbReference type="VEuPathDB" id="FungiDB:H310_03909"/>
<dbReference type="OrthoDB" id="78362at2759"/>
<gene>
    <name evidence="2" type="ORF">H310_03909</name>
</gene>
<dbReference type="PROSITE" id="PS50013">
    <property type="entry name" value="CHROMO_2"/>
    <property type="match status" value="1"/>
</dbReference>